<evidence type="ECO:0000256" key="1">
    <source>
        <dbReference type="SAM" id="MobiDB-lite"/>
    </source>
</evidence>
<feature type="compositionally biased region" description="Basic residues" evidence="1">
    <location>
        <begin position="148"/>
        <end position="183"/>
    </location>
</feature>
<dbReference type="STRING" id="1993.SAMN04489713_103348"/>
<feature type="compositionally biased region" description="Basic residues" evidence="1">
    <location>
        <begin position="114"/>
        <end position="127"/>
    </location>
</feature>
<evidence type="ECO:0000313" key="3">
    <source>
        <dbReference type="Proteomes" id="UP000183413"/>
    </source>
</evidence>
<feature type="region of interest" description="Disordered" evidence="1">
    <location>
        <begin position="1"/>
        <end position="328"/>
    </location>
</feature>
<feature type="compositionally biased region" description="Basic residues" evidence="1">
    <location>
        <begin position="258"/>
        <end position="270"/>
    </location>
</feature>
<organism evidence="2 3">
    <name type="scientific">Actinomadura madurae</name>
    <dbReference type="NCBI Taxonomy" id="1993"/>
    <lineage>
        <taxon>Bacteria</taxon>
        <taxon>Bacillati</taxon>
        <taxon>Actinomycetota</taxon>
        <taxon>Actinomycetes</taxon>
        <taxon>Streptosporangiales</taxon>
        <taxon>Thermomonosporaceae</taxon>
        <taxon>Actinomadura</taxon>
    </lineage>
</organism>
<dbReference type="AlphaFoldDB" id="A0A1I5CRB7"/>
<gene>
    <name evidence="2" type="ORF">SAMN04489713_103348</name>
</gene>
<proteinExistence type="predicted"/>
<accession>A0A1I5CRB7</accession>
<dbReference type="EMBL" id="FOVH01000003">
    <property type="protein sequence ID" value="SFN89565.1"/>
    <property type="molecule type" value="Genomic_DNA"/>
</dbReference>
<reference evidence="2 3" key="1">
    <citation type="submission" date="2016-10" db="EMBL/GenBank/DDBJ databases">
        <authorList>
            <person name="de Groot N.N."/>
        </authorList>
    </citation>
    <scope>NUCLEOTIDE SEQUENCE [LARGE SCALE GENOMIC DNA]</scope>
    <source>
        <strain evidence="2 3">DSM 43067</strain>
    </source>
</reference>
<evidence type="ECO:0000313" key="2">
    <source>
        <dbReference type="EMBL" id="SFN89565.1"/>
    </source>
</evidence>
<keyword evidence="3" id="KW-1185">Reference proteome</keyword>
<dbReference type="Proteomes" id="UP000183413">
    <property type="component" value="Unassembled WGS sequence"/>
</dbReference>
<protein>
    <submittedName>
        <fullName evidence="2">Uncharacterized protein</fullName>
    </submittedName>
</protein>
<feature type="compositionally biased region" description="Basic and acidic residues" evidence="1">
    <location>
        <begin position="31"/>
        <end position="54"/>
    </location>
</feature>
<dbReference type="InParanoid" id="A0A1I5CRB7"/>
<sequence length="328" mass="36828">MHGGSPGEDHSAARRDTSRGGSGRGRRRRAGRGDVPYRDRRIPRPQEGRPDPPGHPRPPQAKGRRGRAPTPKHLVRPVPRPPTRGRGTPRGHDRDPASRARRAPRTCQGLGQHRPTRTGHAVRRQRRLTPERHTTPRPHKRTTEPRRATTRHPHRRRGPGNLRRAHRKRRARAGRAITRRPQRCRGLGSLRRGQRKRRPASAGSTAARRPHPTASAVSGRARPTREHRARCIGTYRPTDPTWQRHPTEAGRAVGGQWRRTRERHAARRAHERATEARHATARQAPRAGRTGTFQRPTCGPGNRRATAGRAHGQGPGSLCGAARRWRSA</sequence>
<feature type="compositionally biased region" description="Basic and acidic residues" evidence="1">
    <location>
        <begin position="7"/>
        <end position="18"/>
    </location>
</feature>
<name>A0A1I5CRB7_9ACTN</name>